<feature type="domain" description="N-acetyltransferase" evidence="1">
    <location>
        <begin position="5"/>
        <end position="134"/>
    </location>
</feature>
<dbReference type="EMBL" id="JAQSIO010000001">
    <property type="protein sequence ID" value="MDD0813289.1"/>
    <property type="molecule type" value="Genomic_DNA"/>
</dbReference>
<accession>A0ABT5MBC2</accession>
<evidence type="ECO:0000259" key="1">
    <source>
        <dbReference type="PROSITE" id="PS51186"/>
    </source>
</evidence>
<dbReference type="InterPro" id="IPR000182">
    <property type="entry name" value="GNAT_dom"/>
</dbReference>
<proteinExistence type="predicted"/>
<protein>
    <submittedName>
        <fullName evidence="2">GNAT family N-acetyltransferase</fullName>
        <ecNumber evidence="2">2.3.1.-</ecNumber>
    </submittedName>
</protein>
<dbReference type="Pfam" id="PF00583">
    <property type="entry name" value="Acetyltransf_1"/>
    <property type="match status" value="1"/>
</dbReference>
<dbReference type="Proteomes" id="UP001528672">
    <property type="component" value="Unassembled WGS sequence"/>
</dbReference>
<reference evidence="2 3" key="1">
    <citation type="submission" date="2023-02" db="EMBL/GenBank/DDBJ databases">
        <title>Bacterial whole genome sequence for Curvibacter sp. HBC28.</title>
        <authorList>
            <person name="Le V."/>
            <person name="Ko S.-R."/>
            <person name="Ahn C.-Y."/>
            <person name="Oh H.-M."/>
        </authorList>
    </citation>
    <scope>NUCLEOTIDE SEQUENCE [LARGE SCALE GENOMIC DNA]</scope>
    <source>
        <strain evidence="2 3">HBC28</strain>
    </source>
</reference>
<sequence length="134" mass="15019">MRHRLQIRAGRPSDADRLAVLATQVWLHTYCTNGVNTEVAQYVLSELTVERFAVRLTEPQSHILVGEFQEWLVGFAAIRFGASCPSIAKSTVELQTLYVQEHFIGQGIGRSLLEAAEARAREEAAARQTCHRLK</sequence>
<keyword evidence="3" id="KW-1185">Reference proteome</keyword>
<dbReference type="EC" id="2.3.1.-" evidence="2"/>
<comment type="caution">
    <text evidence="2">The sequence shown here is derived from an EMBL/GenBank/DDBJ whole genome shotgun (WGS) entry which is preliminary data.</text>
</comment>
<dbReference type="CDD" id="cd04301">
    <property type="entry name" value="NAT_SF"/>
    <property type="match status" value="1"/>
</dbReference>
<dbReference type="Gene3D" id="3.40.630.30">
    <property type="match status" value="1"/>
</dbReference>
<dbReference type="PROSITE" id="PS51186">
    <property type="entry name" value="GNAT"/>
    <property type="match status" value="1"/>
</dbReference>
<name>A0ABT5MBC2_9BURK</name>
<evidence type="ECO:0000313" key="3">
    <source>
        <dbReference type="Proteomes" id="UP001528672"/>
    </source>
</evidence>
<organism evidence="2 3">
    <name type="scientific">Curvibacter microcysteis</name>
    <dbReference type="NCBI Taxonomy" id="3026419"/>
    <lineage>
        <taxon>Bacteria</taxon>
        <taxon>Pseudomonadati</taxon>
        <taxon>Pseudomonadota</taxon>
        <taxon>Betaproteobacteria</taxon>
        <taxon>Burkholderiales</taxon>
        <taxon>Comamonadaceae</taxon>
        <taxon>Curvibacter</taxon>
    </lineage>
</organism>
<keyword evidence="2" id="KW-0012">Acyltransferase</keyword>
<dbReference type="SUPFAM" id="SSF55729">
    <property type="entry name" value="Acyl-CoA N-acyltransferases (Nat)"/>
    <property type="match status" value="1"/>
</dbReference>
<dbReference type="RefSeq" id="WP_273924816.1">
    <property type="nucleotide sequence ID" value="NZ_JAQSIO010000001.1"/>
</dbReference>
<dbReference type="InterPro" id="IPR016181">
    <property type="entry name" value="Acyl_CoA_acyltransferase"/>
</dbReference>
<gene>
    <name evidence="2" type="ORF">PSQ39_01460</name>
</gene>
<evidence type="ECO:0000313" key="2">
    <source>
        <dbReference type="EMBL" id="MDD0813289.1"/>
    </source>
</evidence>
<dbReference type="GO" id="GO:0016746">
    <property type="term" value="F:acyltransferase activity"/>
    <property type="evidence" value="ECO:0007669"/>
    <property type="project" value="UniProtKB-KW"/>
</dbReference>
<keyword evidence="2" id="KW-0808">Transferase</keyword>